<reference evidence="6 7" key="2">
    <citation type="journal article" date="2019" name="Vet. Microbiol.">
        <title>Genetic characterization of susceptible and multi-drug resistant Mannheimia haemolytica isolated from high-risk stocker calves prior to and after antimicrobial metaphylaxis.</title>
        <authorList>
            <person name="Snyder E.R."/>
            <person name="Alvarez-Narvaez S."/>
            <person name="Credille B.C."/>
        </authorList>
    </citation>
    <scope>NUCLEOTIDE SEQUENCE [LARGE SCALE GENOMIC DNA]</scope>
    <source>
        <strain evidence="4 6">UGA-R5-128-1</strain>
        <strain evidence="3 7">UGA-R7-163-1</strain>
    </source>
</reference>
<dbReference type="InterPro" id="IPR023577">
    <property type="entry name" value="CYTH_domain"/>
</dbReference>
<protein>
    <submittedName>
        <fullName evidence="4">CYTH domain-containing protein</fullName>
    </submittedName>
    <submittedName>
        <fullName evidence="2">Uncharacterized conserved protein</fullName>
    </submittedName>
</protein>
<dbReference type="Proteomes" id="UP000254031">
    <property type="component" value="Unassembled WGS sequence"/>
</dbReference>
<dbReference type="KEGG" id="mhaq:WC39_08750"/>
<dbReference type="PANTHER" id="PTHR39569:SF1">
    <property type="entry name" value="INORGANIC TRIPHOSPHATASE"/>
    <property type="match status" value="1"/>
</dbReference>
<dbReference type="EMBL" id="VAJB01000009">
    <property type="protein sequence ID" value="TRB74863.1"/>
    <property type="molecule type" value="Genomic_DNA"/>
</dbReference>
<feature type="domain" description="CYTH" evidence="1">
    <location>
        <begin position="6"/>
        <end position="209"/>
    </location>
</feature>
<evidence type="ECO:0000313" key="2">
    <source>
        <dbReference type="EMBL" id="STY65463.1"/>
    </source>
</evidence>
<dbReference type="InterPro" id="IPR039013">
    <property type="entry name" value="YgiF"/>
</dbReference>
<dbReference type="Proteomes" id="UP000318394">
    <property type="component" value="Unassembled WGS sequence"/>
</dbReference>
<evidence type="ECO:0000313" key="4">
    <source>
        <dbReference type="EMBL" id="TRB74863.1"/>
    </source>
</evidence>
<dbReference type="PROSITE" id="PS51707">
    <property type="entry name" value="CYTH"/>
    <property type="match status" value="1"/>
</dbReference>
<organism evidence="4 6">
    <name type="scientific">Mannheimia haemolytica</name>
    <name type="common">Pasteurella haemolytica</name>
    <dbReference type="NCBI Taxonomy" id="75985"/>
    <lineage>
        <taxon>Bacteria</taxon>
        <taxon>Pseudomonadati</taxon>
        <taxon>Pseudomonadota</taxon>
        <taxon>Gammaproteobacteria</taxon>
        <taxon>Pasteurellales</taxon>
        <taxon>Pasteurellaceae</taxon>
        <taxon>Mannheimia</taxon>
    </lineage>
</organism>
<dbReference type="Gene3D" id="2.40.320.10">
    <property type="entry name" value="Hypothetical Protein Pfu-838710-001"/>
    <property type="match status" value="1"/>
</dbReference>
<accession>A0A249A0T0</accession>
<dbReference type="SMART" id="SM01118">
    <property type="entry name" value="CYTH"/>
    <property type="match status" value="1"/>
</dbReference>
<dbReference type="InterPro" id="IPR033469">
    <property type="entry name" value="CYTH-like_dom_sf"/>
</dbReference>
<reference evidence="2 5" key="1">
    <citation type="submission" date="2018-06" db="EMBL/GenBank/DDBJ databases">
        <authorList>
            <consortium name="Pathogen Informatics"/>
            <person name="Doyle S."/>
        </authorList>
    </citation>
    <scope>NUCLEOTIDE SEQUENCE [LARGE SCALE GENOMIC DNA]</scope>
    <source>
        <strain evidence="2 5">NCTC9380</strain>
    </source>
</reference>
<dbReference type="GeneID" id="67369457"/>
<dbReference type="PANTHER" id="PTHR39569">
    <property type="entry name" value="INORGANIC TRIPHOSPHATASE"/>
    <property type="match status" value="1"/>
</dbReference>
<dbReference type="EMBL" id="VAJI01000009">
    <property type="protein sequence ID" value="TRB38042.1"/>
    <property type="molecule type" value="Genomic_DNA"/>
</dbReference>
<dbReference type="CDD" id="cd07756">
    <property type="entry name" value="CYTH-like_Pase_CHAD"/>
    <property type="match status" value="1"/>
</dbReference>
<dbReference type="Pfam" id="PF01928">
    <property type="entry name" value="CYTH"/>
    <property type="match status" value="1"/>
</dbReference>
<dbReference type="GO" id="GO:0050355">
    <property type="term" value="F:inorganic triphosphate phosphatase activity"/>
    <property type="evidence" value="ECO:0007669"/>
    <property type="project" value="InterPro"/>
</dbReference>
<dbReference type="RefSeq" id="WP_006248419.1">
    <property type="nucleotide sequence ID" value="NZ_CP011098.1"/>
</dbReference>
<name>A0A249A0T0_MANHA</name>
<keyword evidence="7" id="KW-1185">Reference proteome</keyword>
<dbReference type="GO" id="GO:0046872">
    <property type="term" value="F:metal ion binding"/>
    <property type="evidence" value="ECO:0007669"/>
    <property type="project" value="TreeGrafter"/>
</dbReference>
<dbReference type="KEGG" id="mhay:VK67_08750"/>
<proteinExistence type="predicted"/>
<dbReference type="AlphaFoldDB" id="A0A249A0T0"/>
<evidence type="ECO:0000259" key="1">
    <source>
        <dbReference type="PROSITE" id="PS51707"/>
    </source>
</evidence>
<dbReference type="Proteomes" id="UP000315164">
    <property type="component" value="Unassembled WGS sequence"/>
</dbReference>
<dbReference type="EMBL" id="UGPL01000006">
    <property type="protein sequence ID" value="STY65463.1"/>
    <property type="molecule type" value="Genomic_DNA"/>
</dbReference>
<evidence type="ECO:0000313" key="7">
    <source>
        <dbReference type="Proteomes" id="UP000318394"/>
    </source>
</evidence>
<gene>
    <name evidence="4" type="ORF">FEA53_06130</name>
    <name evidence="3" type="ORF">FEB89_06195</name>
    <name evidence="2" type="ORF">NCTC9380_00730</name>
</gene>
<evidence type="ECO:0000313" key="5">
    <source>
        <dbReference type="Proteomes" id="UP000254031"/>
    </source>
</evidence>
<dbReference type="SUPFAM" id="SSF55154">
    <property type="entry name" value="CYTH-like phosphatases"/>
    <property type="match status" value="1"/>
</dbReference>
<sequence length="283" mass="32378">MENQKQAEIELKIMLEQQNVALVENYLNQTSPFPVLAHQTELLGNTYYDTPEQFFATQKMGLRVRSVNQQYEITLKTQGEIVGGLHIRPEYNLALPNSQPDFQTLVEKYQLPFENSEQIAESLQAIFSTDFTRKTWLVQVGMSDIEVALDQGIIKNHFGEEPICELEFEIKQGNLGDLFTLVEAMPKADGMWLSNLSKAQRGYLLGQAVKWEQKIATAMDGENSEKLTQLLADFICVGNESLEVLVRFNQCTQQQFSNWQQARAFVKSKDYLLHNLTNLKTMI</sequence>
<evidence type="ECO:0000313" key="6">
    <source>
        <dbReference type="Proteomes" id="UP000315164"/>
    </source>
</evidence>
<dbReference type="OrthoDB" id="3034217at2"/>
<evidence type="ECO:0000313" key="3">
    <source>
        <dbReference type="EMBL" id="TRB38042.1"/>
    </source>
</evidence>